<dbReference type="GO" id="GO:0005886">
    <property type="term" value="C:plasma membrane"/>
    <property type="evidence" value="ECO:0007669"/>
    <property type="project" value="UniProtKB-SubCell"/>
</dbReference>
<feature type="transmembrane region" description="Helical" evidence="7">
    <location>
        <begin position="223"/>
        <end position="244"/>
    </location>
</feature>
<evidence type="ECO:0000313" key="10">
    <source>
        <dbReference type="Proteomes" id="UP000664209"/>
    </source>
</evidence>
<feature type="transmembrane region" description="Helical" evidence="7">
    <location>
        <begin position="690"/>
        <end position="713"/>
    </location>
</feature>
<feature type="transmembrane region" description="Helical" evidence="7">
    <location>
        <begin position="20"/>
        <end position="43"/>
    </location>
</feature>
<name>A0A939LPN0_9CELL</name>
<feature type="transmembrane region" description="Helical" evidence="7">
    <location>
        <begin position="198"/>
        <end position="216"/>
    </location>
</feature>
<comment type="similarity">
    <text evidence="2">Belongs to the resistance-nodulation-cell division (RND) (TC 2.A.6) family. MmpL subfamily.</text>
</comment>
<evidence type="ECO:0000256" key="2">
    <source>
        <dbReference type="ARBA" id="ARBA00010157"/>
    </source>
</evidence>
<keyword evidence="3" id="KW-1003">Cell membrane</keyword>
<dbReference type="EMBL" id="JAGEMK010000001">
    <property type="protein sequence ID" value="MBO1750620.1"/>
    <property type="molecule type" value="Genomic_DNA"/>
</dbReference>
<comment type="caution">
    <text evidence="9">The sequence shown here is derived from an EMBL/GenBank/DDBJ whole genome shotgun (WGS) entry which is preliminary data.</text>
</comment>
<accession>A0A939LPN0</accession>
<protein>
    <submittedName>
        <fullName evidence="9">MMPL family transporter</fullName>
    </submittedName>
</protein>
<feature type="domain" description="Membrane transport protein MMPL" evidence="8">
    <location>
        <begin position="506"/>
        <end position="732"/>
    </location>
</feature>
<feature type="transmembrane region" description="Helical" evidence="7">
    <location>
        <begin position="299"/>
        <end position="320"/>
    </location>
</feature>
<evidence type="ECO:0000256" key="3">
    <source>
        <dbReference type="ARBA" id="ARBA00022475"/>
    </source>
</evidence>
<feature type="domain" description="Membrane transport protein MMPL" evidence="8">
    <location>
        <begin position="54"/>
        <end position="403"/>
    </location>
</feature>
<dbReference type="InterPro" id="IPR004869">
    <property type="entry name" value="MMPL_dom"/>
</dbReference>
<keyword evidence="4 7" id="KW-0812">Transmembrane</keyword>
<evidence type="ECO:0000259" key="8">
    <source>
        <dbReference type="Pfam" id="PF03176"/>
    </source>
</evidence>
<dbReference type="PANTHER" id="PTHR33406">
    <property type="entry name" value="MEMBRANE PROTEIN MJ1562-RELATED"/>
    <property type="match status" value="1"/>
</dbReference>
<dbReference type="Proteomes" id="UP000664209">
    <property type="component" value="Unassembled WGS sequence"/>
</dbReference>
<evidence type="ECO:0000256" key="5">
    <source>
        <dbReference type="ARBA" id="ARBA00022989"/>
    </source>
</evidence>
<feature type="transmembrane region" description="Helical" evidence="7">
    <location>
        <begin position="256"/>
        <end position="278"/>
    </location>
</feature>
<reference evidence="9" key="1">
    <citation type="submission" date="2021-03" db="EMBL/GenBank/DDBJ databases">
        <title>Actinotalea soli sp. nov., isolated from soil.</title>
        <authorList>
            <person name="Ping W."/>
            <person name="Zhang J."/>
        </authorList>
    </citation>
    <scope>NUCLEOTIDE SEQUENCE</scope>
    <source>
        <strain evidence="9">BY-33</strain>
    </source>
</reference>
<keyword evidence="10" id="KW-1185">Reference proteome</keyword>
<evidence type="ECO:0000256" key="1">
    <source>
        <dbReference type="ARBA" id="ARBA00004651"/>
    </source>
</evidence>
<feature type="transmembrane region" description="Helical" evidence="7">
    <location>
        <begin position="404"/>
        <end position="422"/>
    </location>
</feature>
<dbReference type="Gene3D" id="1.20.1640.10">
    <property type="entry name" value="Multidrug efflux transporter AcrB transmembrane domain"/>
    <property type="match status" value="2"/>
</dbReference>
<dbReference type="AlphaFoldDB" id="A0A939LPN0"/>
<feature type="transmembrane region" description="Helical" evidence="7">
    <location>
        <begin position="588"/>
        <end position="610"/>
    </location>
</feature>
<comment type="subcellular location">
    <subcellularLocation>
        <location evidence="1">Cell membrane</location>
        <topology evidence="1">Multi-pass membrane protein</topology>
    </subcellularLocation>
</comment>
<dbReference type="SUPFAM" id="SSF82866">
    <property type="entry name" value="Multidrug efflux transporter AcrB transmembrane domain"/>
    <property type="match status" value="2"/>
</dbReference>
<evidence type="ECO:0000313" key="9">
    <source>
        <dbReference type="EMBL" id="MBO1750620.1"/>
    </source>
</evidence>
<dbReference type="InterPro" id="IPR050545">
    <property type="entry name" value="Mycobact_MmpL"/>
</dbReference>
<feature type="transmembrane region" description="Helical" evidence="7">
    <location>
        <begin position="662"/>
        <end position="684"/>
    </location>
</feature>
<feature type="transmembrane region" description="Helical" evidence="7">
    <location>
        <begin position="622"/>
        <end position="641"/>
    </location>
</feature>
<evidence type="ECO:0000256" key="6">
    <source>
        <dbReference type="ARBA" id="ARBA00023136"/>
    </source>
</evidence>
<sequence length="735" mass="76010">MILSMLSNGSGARRGAVRGLGVLGVLVVWLALAGLGGSSMGMLSEVQENDAASFLPEGAESTQASQAQRDFVQDASLPAVVVVEGEGELTADQLSQVEAFAEGIPAIELGEGLTIGDLLLAPVVPVPSEDGEAVLVAVALDADRANEQVGEERVVNEVVAELRAAASDQLGQDGLEAWVTGPAGAIADLVEAFGGIDGLLLGVALVVVFVILVLVYRSPLLPFAVLLTSVFGLAAAAFAVYQLAKAGAVVLNGQSQGILFILVVGAATDYSLLIVARYREELRRVESPHTAMRRALRASIAPISASAGTVIAGLLCLLLSDLTSNSSLGPVAAIGIVGAFLAATTLLPALLLVGGRRSRAVFWPRVPRPTDAPLDQHESLADLEARSGVWGRVSRVVGRRPRRVWVLTTVALLGAAAFLPTFQASGTSESDIFLTEVESVAGEEVLAEHFDAGQVQPVVVIAPAADLTDLTEAIGEIEGVIAAAPLTEAGPPGAPSDPQAPPVEVDGRVQIEAVTAVSADSQEALDVVQEVRAVAHDLSPEALVGGAAAERLDTQVTSARDLRVIVPAVLAVILVVLVGLLRSVVAPVLILLANLLSLGATIGIAALVFNHVLDMPGADASVPLYAFVFLVALGIDYSIFLMTRVREESLVHGTRDGVRRGLSVTGGVITSAGVVLAATFGALAVLPLLFLVQLAFLVSLGVLIDTLIVRTLLVPGLVHDLGRASWWPWHTKITS</sequence>
<evidence type="ECO:0000256" key="4">
    <source>
        <dbReference type="ARBA" id="ARBA00022692"/>
    </source>
</evidence>
<organism evidence="9 10">
    <name type="scientific">Actinotalea soli</name>
    <dbReference type="NCBI Taxonomy" id="2819234"/>
    <lineage>
        <taxon>Bacteria</taxon>
        <taxon>Bacillati</taxon>
        <taxon>Actinomycetota</taxon>
        <taxon>Actinomycetes</taxon>
        <taxon>Micrococcales</taxon>
        <taxon>Cellulomonadaceae</taxon>
        <taxon>Actinotalea</taxon>
    </lineage>
</organism>
<dbReference type="PANTHER" id="PTHR33406:SF6">
    <property type="entry name" value="MEMBRANE PROTEIN YDGH-RELATED"/>
    <property type="match status" value="1"/>
</dbReference>
<feature type="transmembrane region" description="Helical" evidence="7">
    <location>
        <begin position="332"/>
        <end position="353"/>
    </location>
</feature>
<gene>
    <name evidence="9" type="ORF">J4G33_02250</name>
</gene>
<dbReference type="Pfam" id="PF03176">
    <property type="entry name" value="MMPL"/>
    <property type="match status" value="2"/>
</dbReference>
<proteinExistence type="inferred from homology"/>
<evidence type="ECO:0000256" key="7">
    <source>
        <dbReference type="SAM" id="Phobius"/>
    </source>
</evidence>
<keyword evidence="6 7" id="KW-0472">Membrane</keyword>
<feature type="transmembrane region" description="Helical" evidence="7">
    <location>
        <begin position="564"/>
        <end position="581"/>
    </location>
</feature>
<keyword evidence="5 7" id="KW-1133">Transmembrane helix</keyword>